<dbReference type="EMBL" id="WBOF01000004">
    <property type="protein sequence ID" value="MQS17346.1"/>
    <property type="molecule type" value="Genomic_DNA"/>
</dbReference>
<reference evidence="2 3" key="1">
    <citation type="submission" date="2019-09" db="EMBL/GenBank/DDBJ databases">
        <title>Genome Sequences of Streptomyces kaniharaensis ATCC 21070.</title>
        <authorList>
            <person name="Zhu W."/>
            <person name="De Crecy-Lagard V."/>
            <person name="Richards N.G."/>
        </authorList>
    </citation>
    <scope>NUCLEOTIDE SEQUENCE [LARGE SCALE GENOMIC DNA]</scope>
    <source>
        <strain evidence="2 3">SF-557</strain>
    </source>
</reference>
<proteinExistence type="predicted"/>
<evidence type="ECO:0000256" key="1">
    <source>
        <dbReference type="SAM" id="MobiDB-lite"/>
    </source>
</evidence>
<accession>A0A6N7L023</accession>
<protein>
    <submittedName>
        <fullName evidence="2">Uncharacterized protein</fullName>
    </submittedName>
</protein>
<dbReference type="AlphaFoldDB" id="A0A6N7L023"/>
<sequence length="275" mass="30110">MARAPLSPAQAPVPYLMACRDEEQERPPAIHTMNGPTAAGINYADGVLQCPDPVRFQGKPVPLILAWTGEEPPAPAPPRETDIRSIDGVRWETWTGKPQGEPLWTVHHPARQLELMDSRTRCLVGGGPAHRTRSGLLWLLPTDPTQADPRSTTAIRTANPPLCLRHAHQAQRHCRRLAVECLVLVVPEVEIVAVRGTVHRPGADPRWEELDLDHPDLEFMVGQQLVAELRNPVVLRELPPLTSPNRKGNESPSDQSSAPAVLAKQVTAACSEVSS</sequence>
<evidence type="ECO:0000313" key="2">
    <source>
        <dbReference type="EMBL" id="MQS17346.1"/>
    </source>
</evidence>
<name>A0A6N7L023_9ACTN</name>
<dbReference type="Proteomes" id="UP000450000">
    <property type="component" value="Unassembled WGS sequence"/>
</dbReference>
<dbReference type="RefSeq" id="WP_153470055.1">
    <property type="nucleotide sequence ID" value="NZ_WBOF01000004.1"/>
</dbReference>
<organism evidence="2 3">
    <name type="scientific">Streptomyces kaniharaensis</name>
    <dbReference type="NCBI Taxonomy" id="212423"/>
    <lineage>
        <taxon>Bacteria</taxon>
        <taxon>Bacillati</taxon>
        <taxon>Actinomycetota</taxon>
        <taxon>Actinomycetes</taxon>
        <taxon>Kitasatosporales</taxon>
        <taxon>Streptomycetaceae</taxon>
        <taxon>Streptomyces</taxon>
    </lineage>
</organism>
<feature type="region of interest" description="Disordered" evidence="1">
    <location>
        <begin position="237"/>
        <end position="262"/>
    </location>
</feature>
<feature type="compositionally biased region" description="Polar residues" evidence="1">
    <location>
        <begin position="243"/>
        <end position="258"/>
    </location>
</feature>
<dbReference type="OrthoDB" id="3689934at2"/>
<gene>
    <name evidence="2" type="ORF">F7Q99_35490</name>
</gene>
<comment type="caution">
    <text evidence="2">The sequence shown here is derived from an EMBL/GenBank/DDBJ whole genome shotgun (WGS) entry which is preliminary data.</text>
</comment>
<evidence type="ECO:0000313" key="3">
    <source>
        <dbReference type="Proteomes" id="UP000450000"/>
    </source>
</evidence>
<keyword evidence="3" id="KW-1185">Reference proteome</keyword>